<dbReference type="RefSeq" id="WP_263061277.1">
    <property type="nucleotide sequence ID" value="NZ_JAOUSE010000010.1"/>
</dbReference>
<dbReference type="Proteomes" id="UP001208656">
    <property type="component" value="Unassembled WGS sequence"/>
</dbReference>
<dbReference type="EMBL" id="JAOUSE010000010">
    <property type="protein sequence ID" value="MCU9593890.1"/>
    <property type="molecule type" value="Genomic_DNA"/>
</dbReference>
<dbReference type="Pfam" id="PF10740">
    <property type="entry name" value="DUF2529"/>
    <property type="match status" value="1"/>
</dbReference>
<comment type="caution">
    <text evidence="2">The sequence shown here is derived from an EMBL/GenBank/DDBJ whole genome shotgun (WGS) entry which is preliminary data.</text>
</comment>
<evidence type="ECO:0000313" key="2">
    <source>
        <dbReference type="EMBL" id="MCU9593890.1"/>
    </source>
</evidence>
<gene>
    <name evidence="2" type="ORF">OEV82_05425</name>
</gene>
<evidence type="ECO:0000313" key="3">
    <source>
        <dbReference type="Proteomes" id="UP001208656"/>
    </source>
</evidence>
<name>A0ABT2WDY7_9BACI</name>
<feature type="domain" description="DUF2529" evidence="1">
    <location>
        <begin position="1"/>
        <end position="169"/>
    </location>
</feature>
<protein>
    <submittedName>
        <fullName evidence="2">DUF2529 domain-containing protein</fullName>
    </submittedName>
</protein>
<sequence>MEKIFTTQLIGRLQKIDQQELDIEDGARLLAQAIVGEGSIYIYAEEELEGIYLQAKYGRDPFPKVEQLTEENLPSLSTADRVLIVTKNAQSEKVLKLAQALHEMQVGFMVIGVKDPKQENPIEDIAQAFVDLNLDKGLVPTMTGERKGFPYLLATLYVYHHMKLIIDDMVEDYE</sequence>
<keyword evidence="3" id="KW-1185">Reference proteome</keyword>
<dbReference type="InterPro" id="IPR019676">
    <property type="entry name" value="DUF2529"/>
</dbReference>
<organism evidence="2 3">
    <name type="scientific">Pallidibacillus thermolactis</name>
    <dbReference type="NCBI Taxonomy" id="251051"/>
    <lineage>
        <taxon>Bacteria</taxon>
        <taxon>Bacillati</taxon>
        <taxon>Bacillota</taxon>
        <taxon>Bacilli</taxon>
        <taxon>Bacillales</taxon>
        <taxon>Bacillaceae</taxon>
        <taxon>Pallidibacillus</taxon>
    </lineage>
</organism>
<dbReference type="Gene3D" id="3.40.50.10490">
    <property type="entry name" value="Glucose-6-phosphate isomerase like protein, domain 1"/>
    <property type="match status" value="1"/>
</dbReference>
<reference evidence="2 3" key="1">
    <citation type="submission" date="2022-10" db="EMBL/GenBank/DDBJ databases">
        <title>Description of Fervidibacillus gen. nov. in the family Fervidibacillaceae fam. nov. with two species, Fervidibacillus albus sp. nov., and Fervidibacillus halotolerans sp. nov., isolated from tidal flat sediments.</title>
        <authorList>
            <person name="Kwon K.K."/>
            <person name="Yang S.-H."/>
        </authorList>
    </citation>
    <scope>NUCLEOTIDE SEQUENCE [LARGE SCALE GENOMIC DNA]</scope>
    <source>
        <strain evidence="2 3">DSM 23332</strain>
    </source>
</reference>
<evidence type="ECO:0000259" key="1">
    <source>
        <dbReference type="Pfam" id="PF10740"/>
    </source>
</evidence>
<proteinExistence type="predicted"/>
<accession>A0ABT2WDY7</accession>